<dbReference type="SUPFAM" id="SSF51905">
    <property type="entry name" value="FAD/NAD(P)-binding domain"/>
    <property type="match status" value="1"/>
</dbReference>
<dbReference type="PANTHER" id="PTHR42923:SF20">
    <property type="entry name" value="FLAVIN-CONTAINING AMINE OXIDASEDEHYDROGENASE"/>
    <property type="match status" value="1"/>
</dbReference>
<name>A0A250XI45_9CHLO</name>
<evidence type="ECO:0000313" key="1">
    <source>
        <dbReference type="EMBL" id="GAX82751.1"/>
    </source>
</evidence>
<comment type="caution">
    <text evidence="1">The sequence shown here is derived from an EMBL/GenBank/DDBJ whole genome shotgun (WGS) entry which is preliminary data.</text>
</comment>
<dbReference type="PANTHER" id="PTHR42923">
    <property type="entry name" value="PROTOPORPHYRINOGEN OXIDASE"/>
    <property type="match status" value="1"/>
</dbReference>
<sequence>MCLSSSTTKKRRILVVGAGAAGSACAWSLSRYPDKYEVHVWETLSVPGGVASSCKVKNGAHVINDQVQGGAPSYRHNLLLLEKFGFKPTPVMMRIAFGREEKQWTNHSPSKLTTSLEKEIARFGNTLKWISRFEPLFVFLPIDKVLRFFRFSDDFREQMVLPLVALFFGTGNQTPNVASAVIARVFLDPDLRLFDYCPKRLLNSVPEMFAFPVLEEIFTKMAKQSNYTLHCNRPLKKVVRTSGAGILAEDSEGKVEQFDDIVYACSAETVLKTLNEPSWLEKKLLSNVEYYTDYCITHEDEDYMQRMYDMKLEQKDNYFVRTYPECPSKIEMSFNLTTYQPHLKLAGLNIYQTYYLDAKCKNLWTDKEVAKDKILTDRWMRQFAHTWRHFAYWVPWARFIQGTKNTWYCGSYTLFNTQEIAVMSGLAAAERLGADYPFPEDRLASAQFDMYLGIAHGKSRRRQSAK</sequence>
<organism evidence="1 2">
    <name type="scientific">Chlamydomonas eustigma</name>
    <dbReference type="NCBI Taxonomy" id="1157962"/>
    <lineage>
        <taxon>Eukaryota</taxon>
        <taxon>Viridiplantae</taxon>
        <taxon>Chlorophyta</taxon>
        <taxon>core chlorophytes</taxon>
        <taxon>Chlorophyceae</taxon>
        <taxon>CS clade</taxon>
        <taxon>Chlamydomonadales</taxon>
        <taxon>Chlamydomonadaceae</taxon>
        <taxon>Chlamydomonas</taxon>
    </lineage>
</organism>
<evidence type="ECO:0008006" key="3">
    <source>
        <dbReference type="Google" id="ProtNLM"/>
    </source>
</evidence>
<accession>A0A250XI45</accession>
<dbReference type="Proteomes" id="UP000232323">
    <property type="component" value="Unassembled WGS sequence"/>
</dbReference>
<gene>
    <name evidence="1" type="ORF">CEUSTIGMA_g10177.t1</name>
</gene>
<evidence type="ECO:0000313" key="2">
    <source>
        <dbReference type="Proteomes" id="UP000232323"/>
    </source>
</evidence>
<dbReference type="OrthoDB" id="2019015at2759"/>
<dbReference type="Gene3D" id="3.50.50.60">
    <property type="entry name" value="FAD/NAD(P)-binding domain"/>
    <property type="match status" value="1"/>
</dbReference>
<dbReference type="InterPro" id="IPR050464">
    <property type="entry name" value="Zeta_carotene_desat/Oxidored"/>
</dbReference>
<protein>
    <recommendedName>
        <fullName evidence="3">Amine oxidase domain-containing protein</fullName>
    </recommendedName>
</protein>
<dbReference type="Gene3D" id="1.10.405.20">
    <property type="match status" value="1"/>
</dbReference>
<dbReference type="EMBL" id="BEGY01000085">
    <property type="protein sequence ID" value="GAX82751.1"/>
    <property type="molecule type" value="Genomic_DNA"/>
</dbReference>
<dbReference type="InterPro" id="IPR036188">
    <property type="entry name" value="FAD/NAD-bd_sf"/>
</dbReference>
<keyword evidence="2" id="KW-1185">Reference proteome</keyword>
<dbReference type="GO" id="GO:0016491">
    <property type="term" value="F:oxidoreductase activity"/>
    <property type="evidence" value="ECO:0007669"/>
    <property type="project" value="TreeGrafter"/>
</dbReference>
<dbReference type="Pfam" id="PF13450">
    <property type="entry name" value="NAD_binding_8"/>
    <property type="match status" value="1"/>
</dbReference>
<reference evidence="1 2" key="1">
    <citation type="submission" date="2017-08" db="EMBL/GenBank/DDBJ databases">
        <title>Acidophilic green algal genome provides insights into adaptation to an acidic environment.</title>
        <authorList>
            <person name="Hirooka S."/>
            <person name="Hirose Y."/>
            <person name="Kanesaki Y."/>
            <person name="Higuchi S."/>
            <person name="Fujiwara T."/>
            <person name="Onuma R."/>
            <person name="Era A."/>
            <person name="Ohbayashi R."/>
            <person name="Uzuka A."/>
            <person name="Nozaki H."/>
            <person name="Yoshikawa H."/>
            <person name="Miyagishima S.Y."/>
        </authorList>
    </citation>
    <scope>NUCLEOTIDE SEQUENCE [LARGE SCALE GENOMIC DNA]</scope>
    <source>
        <strain evidence="1 2">NIES-2499</strain>
    </source>
</reference>
<dbReference type="STRING" id="1157962.A0A250XI45"/>
<dbReference type="AlphaFoldDB" id="A0A250XI45"/>
<proteinExistence type="predicted"/>
<dbReference type="Gene3D" id="3.30.70.1990">
    <property type="match status" value="1"/>
</dbReference>